<name>A0ABP9MG64_9GAMM</name>
<dbReference type="EMBL" id="BAABKE010000001">
    <property type="protein sequence ID" value="GAA5094157.1"/>
    <property type="molecule type" value="Genomic_DNA"/>
</dbReference>
<evidence type="ECO:0000313" key="4">
    <source>
        <dbReference type="EMBL" id="GAA5094157.1"/>
    </source>
</evidence>
<comment type="caution">
    <text evidence="4">The sequence shown here is derived from an EMBL/GenBank/DDBJ whole genome shotgun (WGS) entry which is preliminary data.</text>
</comment>
<sequence length="190" mass="21400">MKSRLHKDERYEQLLELAHQIIDEAGTDALTLISLADKAGITKPITYRHFGNRKTLLYTLFQDTLTKLAHNMENGINQEANSLDDAIQVFAKTYMKCFAEHGKSCFAVIAALKAYPEYAMIDSELQSFFCQTLEASLTPFLPENSKIPTVTLMMIFGATCTVGGMFINQLITKDEVVENVSRLIRKLIEP</sequence>
<feature type="domain" description="HTH tetR-type" evidence="3">
    <location>
        <begin position="8"/>
        <end position="68"/>
    </location>
</feature>
<evidence type="ECO:0000313" key="5">
    <source>
        <dbReference type="Proteomes" id="UP001500631"/>
    </source>
</evidence>
<evidence type="ECO:0000256" key="1">
    <source>
        <dbReference type="ARBA" id="ARBA00023125"/>
    </source>
</evidence>
<accession>A0ABP9MG64</accession>
<gene>
    <name evidence="4" type="ORF">GCM10023338_02050</name>
</gene>
<keyword evidence="5" id="KW-1185">Reference proteome</keyword>
<dbReference type="Gene3D" id="1.10.357.10">
    <property type="entry name" value="Tetracycline Repressor, domain 2"/>
    <property type="match status" value="1"/>
</dbReference>
<reference evidence="5" key="1">
    <citation type="journal article" date="2019" name="Int. J. Syst. Evol. Microbiol.">
        <title>The Global Catalogue of Microorganisms (GCM) 10K type strain sequencing project: providing services to taxonomists for standard genome sequencing and annotation.</title>
        <authorList>
            <consortium name="The Broad Institute Genomics Platform"/>
            <consortium name="The Broad Institute Genome Sequencing Center for Infectious Disease"/>
            <person name="Wu L."/>
            <person name="Ma J."/>
        </authorList>
    </citation>
    <scope>NUCLEOTIDE SEQUENCE [LARGE SCALE GENOMIC DNA]</scope>
    <source>
        <strain evidence="5">JCM 18424</strain>
    </source>
</reference>
<dbReference type="PROSITE" id="PS50977">
    <property type="entry name" value="HTH_TETR_2"/>
    <property type="match status" value="1"/>
</dbReference>
<dbReference type="Pfam" id="PF00440">
    <property type="entry name" value="TetR_N"/>
    <property type="match status" value="1"/>
</dbReference>
<protein>
    <submittedName>
        <fullName evidence="4">TetR/AcrR family transcriptional regulator</fullName>
    </submittedName>
</protein>
<evidence type="ECO:0000256" key="2">
    <source>
        <dbReference type="PROSITE-ProRule" id="PRU00335"/>
    </source>
</evidence>
<organism evidence="4 5">
    <name type="scientific">Wohlfahrtiimonas larvae</name>
    <dbReference type="NCBI Taxonomy" id="1157986"/>
    <lineage>
        <taxon>Bacteria</taxon>
        <taxon>Pseudomonadati</taxon>
        <taxon>Pseudomonadota</taxon>
        <taxon>Gammaproteobacteria</taxon>
        <taxon>Cardiobacteriales</taxon>
        <taxon>Ignatzschineriaceae</taxon>
        <taxon>Wohlfahrtiimonas</taxon>
    </lineage>
</organism>
<evidence type="ECO:0000259" key="3">
    <source>
        <dbReference type="PROSITE" id="PS50977"/>
    </source>
</evidence>
<feature type="DNA-binding region" description="H-T-H motif" evidence="2">
    <location>
        <begin position="31"/>
        <end position="50"/>
    </location>
</feature>
<dbReference type="PRINTS" id="PR00455">
    <property type="entry name" value="HTHTETR"/>
</dbReference>
<dbReference type="RefSeq" id="WP_077925902.1">
    <property type="nucleotide sequence ID" value="NZ_BAABKE010000001.1"/>
</dbReference>
<dbReference type="Proteomes" id="UP001500631">
    <property type="component" value="Unassembled WGS sequence"/>
</dbReference>
<dbReference type="SUPFAM" id="SSF46689">
    <property type="entry name" value="Homeodomain-like"/>
    <property type="match status" value="1"/>
</dbReference>
<proteinExistence type="predicted"/>
<dbReference type="InterPro" id="IPR001647">
    <property type="entry name" value="HTH_TetR"/>
</dbReference>
<keyword evidence="1 2" id="KW-0238">DNA-binding</keyword>
<dbReference type="InterPro" id="IPR009057">
    <property type="entry name" value="Homeodomain-like_sf"/>
</dbReference>